<dbReference type="KEGG" id="sbae:DSM104329_03776"/>
<organism evidence="2 3">
    <name type="scientific">Capillimicrobium parvum</name>
    <dbReference type="NCBI Taxonomy" id="2884022"/>
    <lineage>
        <taxon>Bacteria</taxon>
        <taxon>Bacillati</taxon>
        <taxon>Actinomycetota</taxon>
        <taxon>Thermoleophilia</taxon>
        <taxon>Solirubrobacterales</taxon>
        <taxon>Capillimicrobiaceae</taxon>
        <taxon>Capillimicrobium</taxon>
    </lineage>
</organism>
<dbReference type="Proteomes" id="UP001162834">
    <property type="component" value="Chromosome"/>
</dbReference>
<dbReference type="InterPro" id="IPR057767">
    <property type="entry name" value="UGSC-like_dom"/>
</dbReference>
<dbReference type="AlphaFoldDB" id="A0A9E6XZU0"/>
<evidence type="ECO:0000259" key="1">
    <source>
        <dbReference type="Pfam" id="PF24696"/>
    </source>
</evidence>
<dbReference type="Pfam" id="PF24696">
    <property type="entry name" value="UGSC"/>
    <property type="match status" value="1"/>
</dbReference>
<dbReference type="EMBL" id="CP087164">
    <property type="protein sequence ID" value="UGS37361.1"/>
    <property type="molecule type" value="Genomic_DNA"/>
</dbReference>
<accession>A0A9E6XZU0</accession>
<proteinExistence type="predicted"/>
<sequence length="77" mass="8090">MSCGLRDVLSFETAGTPAVLVASSAFVQAADVQAGRLGQPEVRRVFVAHPVQDRTDDELRAAARAAVDEIVAALVAR</sequence>
<keyword evidence="3" id="KW-1185">Reference proteome</keyword>
<evidence type="ECO:0000313" key="2">
    <source>
        <dbReference type="EMBL" id="UGS37361.1"/>
    </source>
</evidence>
<protein>
    <recommendedName>
        <fullName evidence="1">UGSC-like domain-containing protein</fullName>
    </recommendedName>
</protein>
<name>A0A9E6XZU0_9ACTN</name>
<gene>
    <name evidence="2" type="ORF">DSM104329_03776</name>
</gene>
<reference evidence="2" key="1">
    <citation type="journal article" date="2022" name="Int. J. Syst. Evol. Microbiol.">
        <title>Pseudomonas aegrilactucae sp. nov. and Pseudomonas morbosilactucae sp. nov., pathogens causing bacterial rot of lettuce in Japan.</title>
        <authorList>
            <person name="Sawada H."/>
            <person name="Fujikawa T."/>
            <person name="Satou M."/>
        </authorList>
    </citation>
    <scope>NUCLEOTIDE SEQUENCE</scope>
    <source>
        <strain evidence="2">0166_1</strain>
    </source>
</reference>
<feature type="domain" description="UGSC-like" evidence="1">
    <location>
        <begin position="2"/>
        <end position="75"/>
    </location>
</feature>
<evidence type="ECO:0000313" key="3">
    <source>
        <dbReference type="Proteomes" id="UP001162834"/>
    </source>
</evidence>